<dbReference type="InterPro" id="IPR039424">
    <property type="entry name" value="SBP_5"/>
</dbReference>
<dbReference type="GO" id="GO:0015833">
    <property type="term" value="P:peptide transport"/>
    <property type="evidence" value="ECO:0007669"/>
    <property type="project" value="TreeGrafter"/>
</dbReference>
<comment type="caution">
    <text evidence="3">The sequence shown here is derived from an EMBL/GenBank/DDBJ whole genome shotgun (WGS) entry which is preliminary data.</text>
</comment>
<dbReference type="PANTHER" id="PTHR30290">
    <property type="entry name" value="PERIPLASMIC BINDING COMPONENT OF ABC TRANSPORTER"/>
    <property type="match status" value="1"/>
</dbReference>
<dbReference type="CDD" id="cd08497">
    <property type="entry name" value="MbnE-like"/>
    <property type="match status" value="1"/>
</dbReference>
<proteinExistence type="predicted"/>
<dbReference type="Pfam" id="PF00496">
    <property type="entry name" value="SBP_bac_5"/>
    <property type="match status" value="1"/>
</dbReference>
<keyword evidence="4" id="KW-1185">Reference proteome</keyword>
<evidence type="ECO:0000313" key="4">
    <source>
        <dbReference type="Proteomes" id="UP000234845"/>
    </source>
</evidence>
<evidence type="ECO:0000313" key="3">
    <source>
        <dbReference type="EMBL" id="PLW83719.1"/>
    </source>
</evidence>
<dbReference type="Proteomes" id="UP000234845">
    <property type="component" value="Unassembled WGS sequence"/>
</dbReference>
<keyword evidence="1" id="KW-0732">Signal</keyword>
<accession>A0A2N5Y5S5</accession>
<feature type="domain" description="Solute-binding protein family 5" evidence="2">
    <location>
        <begin position="129"/>
        <end position="514"/>
    </location>
</feature>
<dbReference type="EMBL" id="PKLZ01000002">
    <property type="protein sequence ID" value="PLW83719.1"/>
    <property type="molecule type" value="Genomic_DNA"/>
</dbReference>
<evidence type="ECO:0000256" key="1">
    <source>
        <dbReference type="ARBA" id="ARBA00022729"/>
    </source>
</evidence>
<dbReference type="GO" id="GO:0030288">
    <property type="term" value="C:outer membrane-bounded periplasmic space"/>
    <property type="evidence" value="ECO:0007669"/>
    <property type="project" value="TreeGrafter"/>
</dbReference>
<dbReference type="SUPFAM" id="SSF53850">
    <property type="entry name" value="Periplasmic binding protein-like II"/>
    <property type="match status" value="1"/>
</dbReference>
<gene>
    <name evidence="3" type="ORF">CWI75_05085</name>
</gene>
<dbReference type="Gene3D" id="3.40.190.10">
    <property type="entry name" value="Periplasmic binding protein-like II"/>
    <property type="match status" value="1"/>
</dbReference>
<dbReference type="OrthoDB" id="9801912at2"/>
<name>A0A2N5Y5S5_9GAMM</name>
<dbReference type="InterPro" id="IPR000914">
    <property type="entry name" value="SBP_5_dom"/>
</dbReference>
<reference evidence="4" key="1">
    <citation type="submission" date="2017-11" db="EMBL/GenBank/DDBJ databases">
        <title>The draft genome sequence of Chromatocurvus sp. F02.</title>
        <authorList>
            <person name="Du Z.-J."/>
            <person name="Chang Y.-Q."/>
        </authorList>
    </citation>
    <scope>NUCLEOTIDE SEQUENCE [LARGE SCALE GENOMIC DNA]</scope>
    <source>
        <strain evidence="4">F02</strain>
    </source>
</reference>
<dbReference type="PROSITE" id="PS51257">
    <property type="entry name" value="PROKAR_LIPOPROTEIN"/>
    <property type="match status" value="1"/>
</dbReference>
<dbReference type="PANTHER" id="PTHR30290:SF64">
    <property type="entry name" value="ABC TRANSPORTER PERIPLASMIC BINDING PROTEIN"/>
    <property type="match status" value="1"/>
</dbReference>
<dbReference type="GO" id="GO:0042884">
    <property type="term" value="P:microcin transport"/>
    <property type="evidence" value="ECO:0007669"/>
    <property type="project" value="TreeGrafter"/>
</dbReference>
<protein>
    <submittedName>
        <fullName evidence="3">ABC transporter substrate-binding protein</fullName>
    </submittedName>
</protein>
<evidence type="ECO:0000259" key="2">
    <source>
        <dbReference type="Pfam" id="PF00496"/>
    </source>
</evidence>
<dbReference type="AlphaFoldDB" id="A0A2N5Y5S5"/>
<sequence>MSRILPNLCFIGLTLLLSGCGKPDDNAAVTTGAEADVSAEVEAFYAANPEFFGFKTLADVPVDLNWEAGEGLPEIGSPEARKGGTQYGALQDFPRTLRTVGPDSNGGFRTFLLDEVGMSLTHLHPGTRELYPGLAEAWALDPENRTVYIKLDPQATFSDGAAITADDYLFMFWFYRSPYIMAPWYNNFYSTTYSNITRYDDHLISITTAELKPDFAEKATNLRPVPQHHYKAMGENFTERYQWQFEPTPGAYIVREDDIRKGRSIALTRNDNWWAKDKKHWRYRFNPDRIQLNIIRDSAKMFEAFKRGDIDQFGLNLAEYWYEKLPDSDPDVQAGYIHKSVFFNQRPRPNFGLWVNTAQPLLDNPDIRKGVAHATHWDLVIEKFFRGDNDRLNTASDGFGDFSHPTLRARAFDIDKAQQYFAAAGFNQRGADGILANADGQRLAFTLSTGYESLRDVLTILRQEAAKAGLDLRLEILDGTVGWKKVQEKQHDIHFSAFGVPLEMYPRFWEHYHSVNAYDDAFLEDGSINPERQLKTQTNNIEALALFEMDELIERYRRSNDRAEMVALSHRMIELHHDHASFIPGFYQGYFRVGHWRWIRYPEGFSYKHAGSAGELYVHWIDTDLKEETLAARRSGQTFDPAITVHNQWAE</sequence>
<dbReference type="Gene3D" id="3.10.105.10">
    <property type="entry name" value="Dipeptide-binding Protein, Domain 3"/>
    <property type="match status" value="1"/>
</dbReference>
<dbReference type="GO" id="GO:1904680">
    <property type="term" value="F:peptide transmembrane transporter activity"/>
    <property type="evidence" value="ECO:0007669"/>
    <property type="project" value="TreeGrafter"/>
</dbReference>
<dbReference type="RefSeq" id="WP_101520400.1">
    <property type="nucleotide sequence ID" value="NZ_PKLZ01000002.1"/>
</dbReference>
<organism evidence="3 4">
    <name type="scientific">Kineobactrum sediminis</name>
    <dbReference type="NCBI Taxonomy" id="1905677"/>
    <lineage>
        <taxon>Bacteria</taxon>
        <taxon>Pseudomonadati</taxon>
        <taxon>Pseudomonadota</taxon>
        <taxon>Gammaproteobacteria</taxon>
        <taxon>Cellvibrionales</taxon>
        <taxon>Halieaceae</taxon>
        <taxon>Kineobactrum</taxon>
    </lineage>
</organism>